<dbReference type="GO" id="GO:0008982">
    <property type="term" value="F:protein-N(PI)-phosphohistidine-sugar phosphotransferase activity"/>
    <property type="evidence" value="ECO:0007669"/>
    <property type="project" value="InterPro"/>
</dbReference>
<protein>
    <recommendedName>
        <fullName evidence="9">Phosphotransferase system EIIC domain-containing protein</fullName>
    </recommendedName>
</protein>
<proteinExistence type="predicted"/>
<feature type="transmembrane region" description="Helical" evidence="8">
    <location>
        <begin position="310"/>
        <end position="328"/>
    </location>
</feature>
<keyword evidence="5 8" id="KW-0812">Transmembrane</keyword>
<feature type="transmembrane region" description="Helical" evidence="8">
    <location>
        <begin position="138"/>
        <end position="161"/>
    </location>
</feature>
<evidence type="ECO:0000256" key="6">
    <source>
        <dbReference type="ARBA" id="ARBA00022989"/>
    </source>
</evidence>
<evidence type="ECO:0000259" key="9">
    <source>
        <dbReference type="Pfam" id="PF13303"/>
    </source>
</evidence>
<sequence>MVEAEPVTDKLTFKVYLNRVLSGTATGIIVGLIPNAILGALFKSLGQSMPVFMTFFNVVNVMQFLVPALIGLLVGLQFDFKPMQLATLSAATFLGSGAYAVVEGKVALVGIGDLINVMLLCGFSAFVINWVGDKLGSLTVIFLPIIGAALGSVGVFTLPYISKITVAIGAVINSFTQLQPLIMSILICVSFSLLIISPISTVAIGIAIGIDGLGAGAAAVGVTACTAVLVWGSLKENKSGITIAILLGAMKMMIPNLVKYPKLAIPVVLNAIVSGVGVWLLNILGTPSSAGFGIVGLVGPISAITEGASFFTAVLAYLIIPFVGGYIIHTICQNVLHLYDQEIFAYLGS</sequence>
<comment type="caution">
    <text evidence="10">The sequence shown here is derived from an EMBL/GenBank/DDBJ whole genome shotgun (WGS) entry which is preliminary data.</text>
</comment>
<feature type="transmembrane region" description="Helical" evidence="8">
    <location>
        <begin position="241"/>
        <end position="258"/>
    </location>
</feature>
<evidence type="ECO:0000256" key="8">
    <source>
        <dbReference type="SAM" id="Phobius"/>
    </source>
</evidence>
<evidence type="ECO:0000256" key="3">
    <source>
        <dbReference type="ARBA" id="ARBA00022475"/>
    </source>
</evidence>
<feature type="transmembrane region" description="Helical" evidence="8">
    <location>
        <begin position="82"/>
        <end position="102"/>
    </location>
</feature>
<keyword evidence="2" id="KW-0813">Transport</keyword>
<gene>
    <name evidence="10" type="ORF">C7P63_08685</name>
</gene>
<dbReference type="Proteomes" id="UP000277864">
    <property type="component" value="Unassembled WGS sequence"/>
</dbReference>
<evidence type="ECO:0000256" key="1">
    <source>
        <dbReference type="ARBA" id="ARBA00004651"/>
    </source>
</evidence>
<keyword evidence="3" id="KW-1003">Cell membrane</keyword>
<evidence type="ECO:0000256" key="7">
    <source>
        <dbReference type="ARBA" id="ARBA00023136"/>
    </source>
</evidence>
<evidence type="ECO:0000256" key="2">
    <source>
        <dbReference type="ARBA" id="ARBA00022448"/>
    </source>
</evidence>
<keyword evidence="4" id="KW-0762">Sugar transport</keyword>
<keyword evidence="6 8" id="KW-1133">Transmembrane helix</keyword>
<evidence type="ECO:0000256" key="4">
    <source>
        <dbReference type="ARBA" id="ARBA00022597"/>
    </source>
</evidence>
<dbReference type="GO" id="GO:0005886">
    <property type="term" value="C:plasma membrane"/>
    <property type="evidence" value="ECO:0007669"/>
    <property type="project" value="UniProtKB-SubCell"/>
</dbReference>
<dbReference type="OrthoDB" id="396983at2"/>
<feature type="transmembrane region" description="Helical" evidence="8">
    <location>
        <begin position="278"/>
        <end position="298"/>
    </location>
</feature>
<dbReference type="InterPro" id="IPR003352">
    <property type="entry name" value="PTS_EIIC"/>
</dbReference>
<feature type="transmembrane region" description="Helical" evidence="8">
    <location>
        <begin position="114"/>
        <end position="132"/>
    </location>
</feature>
<dbReference type="GO" id="GO:0009401">
    <property type="term" value="P:phosphoenolpyruvate-dependent sugar phosphotransferase system"/>
    <property type="evidence" value="ECO:0007669"/>
    <property type="project" value="InterPro"/>
</dbReference>
<feature type="transmembrane region" description="Helical" evidence="8">
    <location>
        <begin position="54"/>
        <end position="76"/>
    </location>
</feature>
<accession>A0A3R9ZVR9</accession>
<dbReference type="RefSeq" id="WP_125943765.1">
    <property type="nucleotide sequence ID" value="NZ_PXZH01000005.1"/>
</dbReference>
<comment type="subcellular location">
    <subcellularLocation>
        <location evidence="1">Cell membrane</location>
        <topology evidence="1">Multi-pass membrane protein</topology>
    </subcellularLocation>
</comment>
<dbReference type="Pfam" id="PF13303">
    <property type="entry name" value="PTS_EIIC_2"/>
    <property type="match status" value="1"/>
</dbReference>
<feature type="transmembrane region" description="Helical" evidence="8">
    <location>
        <begin position="20"/>
        <end position="42"/>
    </location>
</feature>
<keyword evidence="7 8" id="KW-0472">Membrane</keyword>
<name>A0A3R9ZVR9_9ENTE</name>
<feature type="transmembrane region" description="Helical" evidence="8">
    <location>
        <begin position="214"/>
        <end position="234"/>
    </location>
</feature>
<evidence type="ECO:0000256" key="5">
    <source>
        <dbReference type="ARBA" id="ARBA00022692"/>
    </source>
</evidence>
<feature type="transmembrane region" description="Helical" evidence="8">
    <location>
        <begin position="181"/>
        <end position="208"/>
    </location>
</feature>
<evidence type="ECO:0000313" key="11">
    <source>
        <dbReference type="Proteomes" id="UP000277864"/>
    </source>
</evidence>
<dbReference type="EMBL" id="PXZH01000005">
    <property type="protein sequence ID" value="RST88887.1"/>
    <property type="molecule type" value="Genomic_DNA"/>
</dbReference>
<reference evidence="10 11" key="1">
    <citation type="submission" date="2018-03" db="EMBL/GenBank/DDBJ databases">
        <authorList>
            <person name="Gulvik C.A."/>
        </authorList>
    </citation>
    <scope>NUCLEOTIDE SEQUENCE [LARGE SCALE GENOMIC DNA]</scope>
    <source>
        <strain evidence="10 11">JCM 31581</strain>
    </source>
</reference>
<evidence type="ECO:0000313" key="10">
    <source>
        <dbReference type="EMBL" id="RST88887.1"/>
    </source>
</evidence>
<feature type="domain" description="Phosphotransferase system EIIC" evidence="9">
    <location>
        <begin position="19"/>
        <end position="345"/>
    </location>
</feature>
<dbReference type="AlphaFoldDB" id="A0A3R9ZVR9"/>
<organism evidence="10 11">
    <name type="scientific">Vagococcus humatus</name>
    <dbReference type="NCBI Taxonomy" id="1889241"/>
    <lineage>
        <taxon>Bacteria</taxon>
        <taxon>Bacillati</taxon>
        <taxon>Bacillota</taxon>
        <taxon>Bacilli</taxon>
        <taxon>Lactobacillales</taxon>
        <taxon>Enterococcaceae</taxon>
        <taxon>Vagococcus</taxon>
    </lineage>
</organism>
<keyword evidence="11" id="KW-1185">Reference proteome</keyword>